<evidence type="ECO:0000256" key="2">
    <source>
        <dbReference type="SAM" id="Phobius"/>
    </source>
</evidence>
<proteinExistence type="predicted"/>
<feature type="compositionally biased region" description="Polar residues" evidence="1">
    <location>
        <begin position="57"/>
        <end position="77"/>
    </location>
</feature>
<reference evidence="3" key="1">
    <citation type="journal article" date="2023" name="Plant J.">
        <title>The genome of the king protea, Protea cynaroides.</title>
        <authorList>
            <person name="Chang J."/>
            <person name="Duong T.A."/>
            <person name="Schoeman C."/>
            <person name="Ma X."/>
            <person name="Roodt D."/>
            <person name="Barker N."/>
            <person name="Li Z."/>
            <person name="Van de Peer Y."/>
            <person name="Mizrachi E."/>
        </authorList>
    </citation>
    <scope>NUCLEOTIDE SEQUENCE</scope>
    <source>
        <tissue evidence="3">Young leaves</tissue>
    </source>
</reference>
<gene>
    <name evidence="3" type="ORF">NE237_001260</name>
</gene>
<keyword evidence="2" id="KW-1133">Transmembrane helix</keyword>
<keyword evidence="2" id="KW-0472">Membrane</keyword>
<accession>A0A9Q0QY92</accession>
<dbReference type="Proteomes" id="UP001141806">
    <property type="component" value="Unassembled WGS sequence"/>
</dbReference>
<evidence type="ECO:0000313" key="3">
    <source>
        <dbReference type="EMBL" id="KAJ4976154.1"/>
    </source>
</evidence>
<keyword evidence="4" id="KW-1185">Reference proteome</keyword>
<dbReference type="EMBL" id="JAMYWD010000003">
    <property type="protein sequence ID" value="KAJ4976154.1"/>
    <property type="molecule type" value="Genomic_DNA"/>
</dbReference>
<evidence type="ECO:0000256" key="1">
    <source>
        <dbReference type="SAM" id="MobiDB-lite"/>
    </source>
</evidence>
<comment type="caution">
    <text evidence="3">The sequence shown here is derived from an EMBL/GenBank/DDBJ whole genome shotgun (WGS) entry which is preliminary data.</text>
</comment>
<name>A0A9Q0QY92_9MAGN</name>
<sequence>MAAANAPITRFGGGFLLVMDCGEDVGQMSFETPRSSGDPAIWSTEDDYGAWNGDTFADTSSNSNYDGRQTQTRSGSEPPNKKTRGDSQGNGLNRETVIDPKELGKCFSRQNFAANYIQGVALILLIAALLMVLKCFVSLLPRVLTLTFTR</sequence>
<keyword evidence="2" id="KW-0812">Transmembrane</keyword>
<organism evidence="3 4">
    <name type="scientific">Protea cynaroides</name>
    <dbReference type="NCBI Taxonomy" id="273540"/>
    <lineage>
        <taxon>Eukaryota</taxon>
        <taxon>Viridiplantae</taxon>
        <taxon>Streptophyta</taxon>
        <taxon>Embryophyta</taxon>
        <taxon>Tracheophyta</taxon>
        <taxon>Spermatophyta</taxon>
        <taxon>Magnoliopsida</taxon>
        <taxon>Proteales</taxon>
        <taxon>Proteaceae</taxon>
        <taxon>Protea</taxon>
    </lineage>
</organism>
<evidence type="ECO:0000313" key="4">
    <source>
        <dbReference type="Proteomes" id="UP001141806"/>
    </source>
</evidence>
<feature type="transmembrane region" description="Helical" evidence="2">
    <location>
        <begin position="116"/>
        <end position="140"/>
    </location>
</feature>
<feature type="region of interest" description="Disordered" evidence="1">
    <location>
        <begin position="27"/>
        <end position="95"/>
    </location>
</feature>
<protein>
    <submittedName>
        <fullName evidence="3">Uncharacterized protein</fullName>
    </submittedName>
</protein>
<dbReference type="AlphaFoldDB" id="A0A9Q0QY92"/>